<evidence type="ECO:0000313" key="1">
    <source>
        <dbReference type="EMBL" id="KAJ9111203.1"/>
    </source>
</evidence>
<accession>A0ACC2WHI0</accession>
<dbReference type="Proteomes" id="UP001243375">
    <property type="component" value="Unassembled WGS sequence"/>
</dbReference>
<dbReference type="EMBL" id="JASBWU010000032">
    <property type="protein sequence ID" value="KAJ9111203.1"/>
    <property type="molecule type" value="Genomic_DNA"/>
</dbReference>
<comment type="caution">
    <text evidence="1">The sequence shown here is derived from an EMBL/GenBank/DDBJ whole genome shotgun (WGS) entry which is preliminary data.</text>
</comment>
<sequence length="282" mass="31946">MSLSLIPTMTAILWPEKYLPGTTHNYISNEVIVSHLSAAQVWPLLVDISKWESYYPKVSQITPPSHGPLLEKGDKFSFATLGFPPLQAEVLESVPPTAGKPGKLGWRAWQAEGDVEKALDVYHAWIVEDLDRGRVRILTQESQIGKPAAKMALEKPNVMLNGHQDWLDGLVEAARKSAKLKEWYKSDYGPAFERIGLQLAKFLSQEQEFFQQPNFVAKEEYRNAYDRVHQAMVFAVYRTMEEADVPCPQLSPPYLASMGSAPDDTIRYHDQEQPRRQKYNGG</sequence>
<organism evidence="1 2">
    <name type="scientific">Naganishia vaughanmartiniae</name>
    <dbReference type="NCBI Taxonomy" id="1424756"/>
    <lineage>
        <taxon>Eukaryota</taxon>
        <taxon>Fungi</taxon>
        <taxon>Dikarya</taxon>
        <taxon>Basidiomycota</taxon>
        <taxon>Agaricomycotina</taxon>
        <taxon>Tremellomycetes</taxon>
        <taxon>Filobasidiales</taxon>
        <taxon>Filobasidiaceae</taxon>
        <taxon>Naganishia</taxon>
    </lineage>
</organism>
<keyword evidence="2" id="KW-1185">Reference proteome</keyword>
<evidence type="ECO:0000313" key="2">
    <source>
        <dbReference type="Proteomes" id="UP001243375"/>
    </source>
</evidence>
<protein>
    <submittedName>
        <fullName evidence="1">Uncharacterized protein</fullName>
    </submittedName>
</protein>
<reference evidence="1" key="1">
    <citation type="submission" date="2023-04" db="EMBL/GenBank/DDBJ databases">
        <title>Draft Genome sequencing of Naganishia species isolated from polar environments using Oxford Nanopore Technology.</title>
        <authorList>
            <person name="Leo P."/>
            <person name="Venkateswaran K."/>
        </authorList>
    </citation>
    <scope>NUCLEOTIDE SEQUENCE</scope>
    <source>
        <strain evidence="1">MNA-CCFEE 5425</strain>
    </source>
</reference>
<gene>
    <name evidence="1" type="ORF">QFC22_006578</name>
</gene>
<name>A0ACC2WHI0_9TREE</name>
<proteinExistence type="predicted"/>